<reference evidence="1" key="1">
    <citation type="submission" date="2014-05" db="EMBL/GenBank/DDBJ databases">
        <authorList>
            <person name="Chronopoulou M."/>
        </authorList>
    </citation>
    <scope>NUCLEOTIDE SEQUENCE</scope>
    <source>
        <tissue evidence="1">Whole organism</tissue>
    </source>
</reference>
<dbReference type="EMBL" id="HACA01012073">
    <property type="protein sequence ID" value="CDW29434.1"/>
    <property type="molecule type" value="Transcribed_RNA"/>
</dbReference>
<dbReference type="AlphaFoldDB" id="A0A0K2TTT2"/>
<accession>A0A0K2TTT2</accession>
<protein>
    <submittedName>
        <fullName evidence="1">Uncharacterized protein</fullName>
    </submittedName>
</protein>
<evidence type="ECO:0000313" key="1">
    <source>
        <dbReference type="EMBL" id="CDW29434.1"/>
    </source>
</evidence>
<proteinExistence type="predicted"/>
<sequence>MMLGIVASTREKMCPI</sequence>
<organism evidence="1">
    <name type="scientific">Lepeophtheirus salmonis</name>
    <name type="common">Salmon louse</name>
    <name type="synonym">Caligus salmonis</name>
    <dbReference type="NCBI Taxonomy" id="72036"/>
    <lineage>
        <taxon>Eukaryota</taxon>
        <taxon>Metazoa</taxon>
        <taxon>Ecdysozoa</taxon>
        <taxon>Arthropoda</taxon>
        <taxon>Crustacea</taxon>
        <taxon>Multicrustacea</taxon>
        <taxon>Hexanauplia</taxon>
        <taxon>Copepoda</taxon>
        <taxon>Siphonostomatoida</taxon>
        <taxon>Caligidae</taxon>
        <taxon>Lepeophtheirus</taxon>
    </lineage>
</organism>
<name>A0A0K2TTT2_LEPSM</name>